<evidence type="ECO:0000256" key="1">
    <source>
        <dbReference type="ARBA" id="ARBA00004123"/>
    </source>
</evidence>
<protein>
    <recommendedName>
        <fullName evidence="7">AP2/ERF domain-containing protein</fullName>
    </recommendedName>
</protein>
<evidence type="ECO:0000256" key="4">
    <source>
        <dbReference type="ARBA" id="ARBA00023163"/>
    </source>
</evidence>
<proteinExistence type="predicted"/>
<dbReference type="PANTHER" id="PTHR31190">
    <property type="entry name" value="DNA-BINDING DOMAIN"/>
    <property type="match status" value="1"/>
</dbReference>
<evidence type="ECO:0000313" key="8">
    <source>
        <dbReference type="EMBL" id="WOL11568.1"/>
    </source>
</evidence>
<dbReference type="PROSITE" id="PS51032">
    <property type="entry name" value="AP2_ERF"/>
    <property type="match status" value="1"/>
</dbReference>
<dbReference type="Pfam" id="PF00847">
    <property type="entry name" value="AP2"/>
    <property type="match status" value="1"/>
</dbReference>
<dbReference type="FunFam" id="3.30.730.10:FF:000001">
    <property type="entry name" value="Ethylene-responsive transcription factor 2"/>
    <property type="match status" value="1"/>
</dbReference>
<dbReference type="EMBL" id="CP136895">
    <property type="protein sequence ID" value="WOL11568.1"/>
    <property type="molecule type" value="Genomic_DNA"/>
</dbReference>
<dbReference type="InterPro" id="IPR044808">
    <property type="entry name" value="ERF_plant"/>
</dbReference>
<sequence length="364" mass="40820">MCGGAIISDFIPAVSRRVTAEHLWPGGKKRRGKQRRVEAEDDFEADFQEFDDESEEDEFDDEVEDEDDVKASGFGSKSPFSREGSTALKSRNFAGAASKSAKRKRKNQFRGIRQCPWGKWAAEIRDPCKGVRVWLGTFNSAEEAARAYDAEARRIRGKKAKVNFPTAANSSAKRCNKKSTARKAHTLNRLGKHEFEQWNNLDNLHNQNCDFYPFMETKPDFLNPFATKETSAPCQSLDFLSDEGSNSFGHPEFVWEHEGKTAEIMSIHSATTTEGTGSLGEDSQLKNLKSNQGVEISAEETSSIKLSEDLSDFDSYMKFLQLPYLDGSSNMSIDCLFGSELTQDELSAVNLWSFDDLPMEGNVY</sequence>
<dbReference type="InterPro" id="IPR036955">
    <property type="entry name" value="AP2/ERF_dom_sf"/>
</dbReference>
<dbReference type="InterPro" id="IPR001471">
    <property type="entry name" value="AP2/ERF_dom"/>
</dbReference>
<evidence type="ECO:0000256" key="5">
    <source>
        <dbReference type="ARBA" id="ARBA00023242"/>
    </source>
</evidence>
<keyword evidence="5" id="KW-0539">Nucleus</keyword>
<dbReference type="PRINTS" id="PR00367">
    <property type="entry name" value="ETHRSPELEMNT"/>
</dbReference>
<dbReference type="SMART" id="SM00380">
    <property type="entry name" value="AP2"/>
    <property type="match status" value="1"/>
</dbReference>
<dbReference type="GO" id="GO:0005634">
    <property type="term" value="C:nucleus"/>
    <property type="evidence" value="ECO:0007669"/>
    <property type="project" value="UniProtKB-SubCell"/>
</dbReference>
<keyword evidence="2" id="KW-0805">Transcription regulation</keyword>
<evidence type="ECO:0000313" key="9">
    <source>
        <dbReference type="Proteomes" id="UP001327560"/>
    </source>
</evidence>
<reference evidence="8 9" key="1">
    <citation type="submission" date="2023-10" db="EMBL/GenBank/DDBJ databases">
        <title>Chromosome-scale genome assembly provides insights into flower coloration mechanisms of Canna indica.</title>
        <authorList>
            <person name="Li C."/>
        </authorList>
    </citation>
    <scope>NUCLEOTIDE SEQUENCE [LARGE SCALE GENOMIC DNA]</scope>
    <source>
        <tissue evidence="8">Flower</tissue>
    </source>
</reference>
<dbReference type="SUPFAM" id="SSF54171">
    <property type="entry name" value="DNA-binding domain"/>
    <property type="match status" value="1"/>
</dbReference>
<dbReference type="Proteomes" id="UP001327560">
    <property type="component" value="Chromosome 6"/>
</dbReference>
<feature type="compositionally biased region" description="Acidic residues" evidence="6">
    <location>
        <begin position="39"/>
        <end position="68"/>
    </location>
</feature>
<evidence type="ECO:0000256" key="6">
    <source>
        <dbReference type="SAM" id="MobiDB-lite"/>
    </source>
</evidence>
<evidence type="ECO:0000256" key="3">
    <source>
        <dbReference type="ARBA" id="ARBA00023125"/>
    </source>
</evidence>
<feature type="domain" description="AP2/ERF" evidence="7">
    <location>
        <begin position="108"/>
        <end position="165"/>
    </location>
</feature>
<name>A0AAQ3KMG5_9LILI</name>
<evidence type="ECO:0000259" key="7">
    <source>
        <dbReference type="PROSITE" id="PS51032"/>
    </source>
</evidence>
<dbReference type="PANTHER" id="PTHR31190:SF44">
    <property type="entry name" value="ETHYLENE-RESPONSIVE TRANSCRIPTION FACTOR 1"/>
    <property type="match status" value="1"/>
</dbReference>
<feature type="region of interest" description="Disordered" evidence="6">
    <location>
        <begin position="22"/>
        <end position="108"/>
    </location>
</feature>
<gene>
    <name evidence="8" type="ORF">Cni_G20332</name>
</gene>
<dbReference type="GO" id="GO:0003700">
    <property type="term" value="F:DNA-binding transcription factor activity"/>
    <property type="evidence" value="ECO:0007669"/>
    <property type="project" value="InterPro"/>
</dbReference>
<keyword evidence="9" id="KW-1185">Reference proteome</keyword>
<accession>A0AAQ3KMG5</accession>
<dbReference type="GO" id="GO:0003677">
    <property type="term" value="F:DNA binding"/>
    <property type="evidence" value="ECO:0007669"/>
    <property type="project" value="UniProtKB-KW"/>
</dbReference>
<keyword evidence="4" id="KW-0804">Transcription</keyword>
<comment type="subcellular location">
    <subcellularLocation>
        <location evidence="1">Nucleus</location>
    </subcellularLocation>
</comment>
<dbReference type="InterPro" id="IPR016177">
    <property type="entry name" value="DNA-bd_dom_sf"/>
</dbReference>
<dbReference type="CDD" id="cd00018">
    <property type="entry name" value="AP2"/>
    <property type="match status" value="1"/>
</dbReference>
<organism evidence="8 9">
    <name type="scientific">Canna indica</name>
    <name type="common">Indian-shot</name>
    <dbReference type="NCBI Taxonomy" id="4628"/>
    <lineage>
        <taxon>Eukaryota</taxon>
        <taxon>Viridiplantae</taxon>
        <taxon>Streptophyta</taxon>
        <taxon>Embryophyta</taxon>
        <taxon>Tracheophyta</taxon>
        <taxon>Spermatophyta</taxon>
        <taxon>Magnoliopsida</taxon>
        <taxon>Liliopsida</taxon>
        <taxon>Zingiberales</taxon>
        <taxon>Cannaceae</taxon>
        <taxon>Canna</taxon>
    </lineage>
</organism>
<keyword evidence="3" id="KW-0238">DNA-binding</keyword>
<dbReference type="AlphaFoldDB" id="A0AAQ3KMG5"/>
<evidence type="ECO:0000256" key="2">
    <source>
        <dbReference type="ARBA" id="ARBA00023015"/>
    </source>
</evidence>
<dbReference type="GO" id="GO:0009873">
    <property type="term" value="P:ethylene-activated signaling pathway"/>
    <property type="evidence" value="ECO:0007669"/>
    <property type="project" value="InterPro"/>
</dbReference>
<dbReference type="Gene3D" id="3.30.730.10">
    <property type="entry name" value="AP2/ERF domain"/>
    <property type="match status" value="1"/>
</dbReference>